<protein>
    <submittedName>
        <fullName evidence="1">Uncharacterized protein</fullName>
    </submittedName>
</protein>
<gene>
    <name evidence="1" type="ORF">ACFOOT_11685</name>
</gene>
<dbReference type="EMBL" id="JBHRYE010000019">
    <property type="protein sequence ID" value="MFC3672086.1"/>
    <property type="molecule type" value="Genomic_DNA"/>
</dbReference>
<organism evidence="1 2">
    <name type="scientific">Novosphingobium pokkalii</name>
    <dbReference type="NCBI Taxonomy" id="1770194"/>
    <lineage>
        <taxon>Bacteria</taxon>
        <taxon>Pseudomonadati</taxon>
        <taxon>Pseudomonadota</taxon>
        <taxon>Alphaproteobacteria</taxon>
        <taxon>Sphingomonadales</taxon>
        <taxon>Sphingomonadaceae</taxon>
        <taxon>Novosphingobium</taxon>
    </lineage>
</organism>
<dbReference type="RefSeq" id="WP_229815585.1">
    <property type="nucleotide sequence ID" value="NZ_BMZP01000020.1"/>
</dbReference>
<evidence type="ECO:0000313" key="2">
    <source>
        <dbReference type="Proteomes" id="UP001595683"/>
    </source>
</evidence>
<name>A0ABV7V3X2_9SPHN</name>
<dbReference type="Proteomes" id="UP001595683">
    <property type="component" value="Unassembled WGS sequence"/>
</dbReference>
<comment type="caution">
    <text evidence="1">The sequence shown here is derived from an EMBL/GenBank/DDBJ whole genome shotgun (WGS) entry which is preliminary data.</text>
</comment>
<evidence type="ECO:0000313" key="1">
    <source>
        <dbReference type="EMBL" id="MFC3672086.1"/>
    </source>
</evidence>
<proteinExistence type="predicted"/>
<reference evidence="2" key="1">
    <citation type="journal article" date="2019" name="Int. J. Syst. Evol. Microbiol.">
        <title>The Global Catalogue of Microorganisms (GCM) 10K type strain sequencing project: providing services to taxonomists for standard genome sequencing and annotation.</title>
        <authorList>
            <consortium name="The Broad Institute Genomics Platform"/>
            <consortium name="The Broad Institute Genome Sequencing Center for Infectious Disease"/>
            <person name="Wu L."/>
            <person name="Ma J."/>
        </authorList>
    </citation>
    <scope>NUCLEOTIDE SEQUENCE [LARGE SCALE GENOMIC DNA]</scope>
    <source>
        <strain evidence="2">KCTC 42224</strain>
    </source>
</reference>
<accession>A0ABV7V3X2</accession>
<keyword evidence="2" id="KW-1185">Reference proteome</keyword>
<sequence>MKEDQTGDSHQPRSQTAHRLKMSPAAFRALSSALHNLSSRELELCSPRRLLTTVLSSSRREIFHIPLSDLDAICHHDSLVGEVAINIRIDSRINDRLRDFRDDAGRKLGRSVSVIEAINACAHVLNEGL</sequence>